<reference evidence="1" key="1">
    <citation type="submission" date="2022-06" db="EMBL/GenBank/DDBJ databases">
        <title>Sneathiella actinostolidae sp. nov., isolated from a sea anemonein the Western Pacific Ocean.</title>
        <authorList>
            <person name="Wei M.J."/>
        </authorList>
    </citation>
    <scope>NUCLEOTIDE SEQUENCE</scope>
    <source>
        <strain evidence="1">PHK-P5</strain>
    </source>
</reference>
<protein>
    <submittedName>
        <fullName evidence="1">Uncharacterized protein</fullName>
    </submittedName>
</protein>
<sequence>MQNISDHLITEPTFETSTYADPIISAEGVKWAARRFILLYGDDAPIKALEHVNRLDARGKLRTAEMFARVERECSRLLKKSEKFRQFTIN</sequence>
<accession>A0ABY4W8F4</accession>
<keyword evidence="2" id="KW-1185">Reference proteome</keyword>
<dbReference type="EMBL" id="CP098747">
    <property type="protein sequence ID" value="USG61549.1"/>
    <property type="molecule type" value="Genomic_DNA"/>
</dbReference>
<proteinExistence type="predicted"/>
<evidence type="ECO:0000313" key="1">
    <source>
        <dbReference type="EMBL" id="USG61549.1"/>
    </source>
</evidence>
<organism evidence="1 2">
    <name type="scientific">Sneathiella marina</name>
    <dbReference type="NCBI Taxonomy" id="2950108"/>
    <lineage>
        <taxon>Bacteria</taxon>
        <taxon>Pseudomonadati</taxon>
        <taxon>Pseudomonadota</taxon>
        <taxon>Alphaproteobacteria</taxon>
        <taxon>Sneathiellales</taxon>
        <taxon>Sneathiellaceae</taxon>
        <taxon>Sneathiella</taxon>
    </lineage>
</organism>
<dbReference type="Proteomes" id="UP001056291">
    <property type="component" value="Chromosome"/>
</dbReference>
<dbReference type="RefSeq" id="WP_251934644.1">
    <property type="nucleotide sequence ID" value="NZ_CP098747.1"/>
</dbReference>
<name>A0ABY4W8F4_9PROT</name>
<evidence type="ECO:0000313" key="2">
    <source>
        <dbReference type="Proteomes" id="UP001056291"/>
    </source>
</evidence>
<gene>
    <name evidence="1" type="ORF">NBZ79_00980</name>
</gene>